<sequence length="297" mass="33414">MLSPRPMSFLDHIRRCNNADLAQFEPWFVGPHRAGFVHRDFAADAVQDSGLFERRDGAWHLDPRLDTPQTRTAEVRAFLLALRERGYFKGLWREESYAVAPQDGAPFLMAMERSAVPWFGVRAGGPHMTGFVRRADGLHIWVPRRSYEKPTFPGQLDNTVAGGQPAGLGLHENLVKECGEEASIPPELAQQAKAVSVVGYWNQSGQQLKPDVMTCFDLELPHDFTPRANDGEVHSFELWPAQRVFETVRDTAEFKHNCNLVLIDFFVRHGMLSADDPDFIPIVAGLRMMYAPRNGSG</sequence>
<dbReference type="PROSITE" id="PS51462">
    <property type="entry name" value="NUDIX"/>
    <property type="match status" value="1"/>
</dbReference>
<dbReference type="CDD" id="cd03676">
    <property type="entry name" value="NUDIX_Tnr3_like"/>
    <property type="match status" value="1"/>
</dbReference>
<evidence type="ECO:0000313" key="3">
    <source>
        <dbReference type="Proteomes" id="UP000727907"/>
    </source>
</evidence>
<dbReference type="Pfam" id="PF15916">
    <property type="entry name" value="DUF4743"/>
    <property type="match status" value="1"/>
</dbReference>
<organism evidence="2 3">
    <name type="scientific">Reyranella humidisoli</name>
    <dbReference type="NCBI Taxonomy" id="2849149"/>
    <lineage>
        <taxon>Bacteria</taxon>
        <taxon>Pseudomonadati</taxon>
        <taxon>Pseudomonadota</taxon>
        <taxon>Alphaproteobacteria</taxon>
        <taxon>Hyphomicrobiales</taxon>
        <taxon>Reyranellaceae</taxon>
        <taxon>Reyranella</taxon>
    </lineage>
</organism>
<keyword evidence="3" id="KW-1185">Reference proteome</keyword>
<dbReference type="InterPro" id="IPR031804">
    <property type="entry name" value="DUF4743"/>
</dbReference>
<evidence type="ECO:0000313" key="2">
    <source>
        <dbReference type="EMBL" id="MBU8874815.1"/>
    </source>
</evidence>
<gene>
    <name evidence="2" type="ORF">KQ910_13650</name>
</gene>
<protein>
    <submittedName>
        <fullName evidence="2">DUF4743 domain-containing protein</fullName>
    </submittedName>
</protein>
<dbReference type="Proteomes" id="UP000727907">
    <property type="component" value="Unassembled WGS sequence"/>
</dbReference>
<dbReference type="EMBL" id="JAHOPB010000001">
    <property type="protein sequence ID" value="MBU8874815.1"/>
    <property type="molecule type" value="Genomic_DNA"/>
</dbReference>
<dbReference type="PANTHER" id="PTHR13622:SF8">
    <property type="entry name" value="THIAMIN PYROPHOSPHOKINASE 1"/>
    <property type="match status" value="1"/>
</dbReference>
<reference evidence="2 3" key="1">
    <citation type="submission" date="2021-06" db="EMBL/GenBank/DDBJ databases">
        <authorList>
            <person name="Lee D.H."/>
        </authorList>
    </citation>
    <scope>NUCLEOTIDE SEQUENCE [LARGE SCALE GENOMIC DNA]</scope>
    <source>
        <strain evidence="2 3">MMS21-HV4-11</strain>
    </source>
</reference>
<dbReference type="RefSeq" id="WP_216961004.1">
    <property type="nucleotide sequence ID" value="NZ_JAHOPB010000001.1"/>
</dbReference>
<accession>A0ABS6INQ9</accession>
<proteinExistence type="predicted"/>
<dbReference type="InterPro" id="IPR000086">
    <property type="entry name" value="NUDIX_hydrolase_dom"/>
</dbReference>
<feature type="domain" description="Nudix hydrolase" evidence="1">
    <location>
        <begin position="123"/>
        <end position="264"/>
    </location>
</feature>
<evidence type="ECO:0000259" key="1">
    <source>
        <dbReference type="PROSITE" id="PS51462"/>
    </source>
</evidence>
<comment type="caution">
    <text evidence="2">The sequence shown here is derived from an EMBL/GenBank/DDBJ whole genome shotgun (WGS) entry which is preliminary data.</text>
</comment>
<name>A0ABS6INQ9_9HYPH</name>
<dbReference type="PANTHER" id="PTHR13622">
    <property type="entry name" value="THIAMIN PYROPHOSPHOKINASE"/>
    <property type="match status" value="1"/>
</dbReference>